<dbReference type="InterPro" id="IPR037278">
    <property type="entry name" value="ARFGAP/RecO"/>
</dbReference>
<keyword evidence="10" id="KW-1185">Reference proteome</keyword>
<dbReference type="SUPFAM" id="SSF50249">
    <property type="entry name" value="Nucleic acid-binding proteins"/>
    <property type="match status" value="1"/>
</dbReference>
<comment type="function">
    <text evidence="7">Involved in DNA repair and RecF pathway recombination.</text>
</comment>
<sequence>MEWHEEAIVLGVRRHGETSVIAELMTRTRGRHLGLVRGGRSRRMQPVLQPGNLVAAHWRARLDEHMGTYVLEPLLSRAGRLMETPLALSGVQLAAAHIRLLPERDPHPQLFDGLTVLLDHLSDETSAGELMLRFELKLLEELGFGLDLLACAATGQAHDLVYVSPKSGRAVSREAGAPWADKLLALPAFLAGTNEAADAAAIESGFRLTRYFLARHVYEPRGLDEPLMRSSFITAVARSLPNRAQGS</sequence>
<keyword evidence="5 7" id="KW-0234">DNA repair</keyword>
<keyword evidence="3 7" id="KW-0227">DNA damage</keyword>
<evidence type="ECO:0000313" key="9">
    <source>
        <dbReference type="EMBL" id="SMC85070.1"/>
    </source>
</evidence>
<name>A0A1W2CIQ6_9HYPH</name>
<dbReference type="RefSeq" id="WP_084410392.1">
    <property type="nucleotide sequence ID" value="NZ_FWXR01000010.1"/>
</dbReference>
<feature type="domain" description="DNA replication/recombination mediator RecO N-terminal" evidence="8">
    <location>
        <begin position="1"/>
        <end position="68"/>
    </location>
</feature>
<dbReference type="Gene3D" id="1.20.1440.120">
    <property type="entry name" value="Recombination protein O, C-terminal domain"/>
    <property type="match status" value="1"/>
</dbReference>
<organism evidence="9 10">
    <name type="scientific">Fulvimarina manganoxydans</name>
    <dbReference type="NCBI Taxonomy" id="937218"/>
    <lineage>
        <taxon>Bacteria</taxon>
        <taxon>Pseudomonadati</taxon>
        <taxon>Pseudomonadota</taxon>
        <taxon>Alphaproteobacteria</taxon>
        <taxon>Hyphomicrobiales</taxon>
        <taxon>Aurantimonadaceae</taxon>
        <taxon>Fulvimarina</taxon>
    </lineage>
</organism>
<dbReference type="SUPFAM" id="SSF57863">
    <property type="entry name" value="ArfGap/RecO-like zinc finger"/>
    <property type="match status" value="1"/>
</dbReference>
<dbReference type="Proteomes" id="UP000192656">
    <property type="component" value="Unassembled WGS sequence"/>
</dbReference>
<dbReference type="InterPro" id="IPR022572">
    <property type="entry name" value="DNA_rep/recomb_RecO_N"/>
</dbReference>
<evidence type="ECO:0000256" key="3">
    <source>
        <dbReference type="ARBA" id="ARBA00022763"/>
    </source>
</evidence>
<dbReference type="OrthoDB" id="9804792at2"/>
<evidence type="ECO:0000313" key="10">
    <source>
        <dbReference type="Proteomes" id="UP000192656"/>
    </source>
</evidence>
<keyword evidence="4 7" id="KW-0233">DNA recombination</keyword>
<dbReference type="NCBIfam" id="TIGR00613">
    <property type="entry name" value="reco"/>
    <property type="match status" value="1"/>
</dbReference>
<dbReference type="Pfam" id="PF11967">
    <property type="entry name" value="RecO_N"/>
    <property type="match status" value="1"/>
</dbReference>
<evidence type="ECO:0000256" key="7">
    <source>
        <dbReference type="HAMAP-Rule" id="MF_00201"/>
    </source>
</evidence>
<dbReference type="EMBL" id="FWXR01000010">
    <property type="protein sequence ID" value="SMC85070.1"/>
    <property type="molecule type" value="Genomic_DNA"/>
</dbReference>
<dbReference type="InterPro" id="IPR042242">
    <property type="entry name" value="RecO_C"/>
</dbReference>
<dbReference type="HAMAP" id="MF_00201">
    <property type="entry name" value="RecO"/>
    <property type="match status" value="1"/>
</dbReference>
<evidence type="ECO:0000256" key="1">
    <source>
        <dbReference type="ARBA" id="ARBA00007452"/>
    </source>
</evidence>
<dbReference type="STRING" id="937218.SAMN06297251_110115"/>
<gene>
    <name evidence="7" type="primary">recO</name>
    <name evidence="9" type="ORF">SAMN06297251_110115</name>
</gene>
<evidence type="ECO:0000256" key="5">
    <source>
        <dbReference type="ARBA" id="ARBA00023204"/>
    </source>
</evidence>
<protein>
    <recommendedName>
        <fullName evidence="2 7">DNA repair protein RecO</fullName>
    </recommendedName>
    <alternativeName>
        <fullName evidence="6 7">Recombination protein O</fullName>
    </alternativeName>
</protein>
<proteinExistence type="inferred from homology"/>
<dbReference type="PANTHER" id="PTHR33991">
    <property type="entry name" value="DNA REPAIR PROTEIN RECO"/>
    <property type="match status" value="1"/>
</dbReference>
<dbReference type="InterPro" id="IPR003717">
    <property type="entry name" value="RecO"/>
</dbReference>
<dbReference type="GO" id="GO:0006302">
    <property type="term" value="P:double-strand break repair"/>
    <property type="evidence" value="ECO:0007669"/>
    <property type="project" value="TreeGrafter"/>
</dbReference>
<evidence type="ECO:0000256" key="4">
    <source>
        <dbReference type="ARBA" id="ARBA00023172"/>
    </source>
</evidence>
<dbReference type="GO" id="GO:0006310">
    <property type="term" value="P:DNA recombination"/>
    <property type="evidence" value="ECO:0007669"/>
    <property type="project" value="UniProtKB-UniRule"/>
</dbReference>
<dbReference type="Pfam" id="PF02565">
    <property type="entry name" value="RecO_C"/>
    <property type="match status" value="1"/>
</dbReference>
<evidence type="ECO:0000256" key="6">
    <source>
        <dbReference type="ARBA" id="ARBA00033409"/>
    </source>
</evidence>
<comment type="similarity">
    <text evidence="1 7">Belongs to the RecO family.</text>
</comment>
<dbReference type="PANTHER" id="PTHR33991:SF1">
    <property type="entry name" value="DNA REPAIR PROTEIN RECO"/>
    <property type="match status" value="1"/>
</dbReference>
<dbReference type="AlphaFoldDB" id="A0A1W2CIQ6"/>
<evidence type="ECO:0000256" key="2">
    <source>
        <dbReference type="ARBA" id="ARBA00021310"/>
    </source>
</evidence>
<evidence type="ECO:0000259" key="8">
    <source>
        <dbReference type="Pfam" id="PF11967"/>
    </source>
</evidence>
<accession>A0A1W2CIQ6</accession>
<dbReference type="GO" id="GO:0043590">
    <property type="term" value="C:bacterial nucleoid"/>
    <property type="evidence" value="ECO:0007669"/>
    <property type="project" value="TreeGrafter"/>
</dbReference>
<dbReference type="Gene3D" id="2.40.50.140">
    <property type="entry name" value="Nucleic acid-binding proteins"/>
    <property type="match status" value="1"/>
</dbReference>
<dbReference type="InterPro" id="IPR012340">
    <property type="entry name" value="NA-bd_OB-fold"/>
</dbReference>
<reference evidence="9 10" key="1">
    <citation type="submission" date="2017-04" db="EMBL/GenBank/DDBJ databases">
        <authorList>
            <person name="Afonso C.L."/>
            <person name="Miller P.J."/>
            <person name="Scott M.A."/>
            <person name="Spackman E."/>
            <person name="Goraichik I."/>
            <person name="Dimitrov K.M."/>
            <person name="Suarez D.L."/>
            <person name="Swayne D.E."/>
        </authorList>
    </citation>
    <scope>NUCLEOTIDE SEQUENCE [LARGE SCALE GENOMIC DNA]</scope>
    <source>
        <strain evidence="9 10">CGMCC 1.10972</strain>
    </source>
</reference>